<dbReference type="InterPro" id="IPR050428">
    <property type="entry name" value="TCS_sensor_his_kinase"/>
</dbReference>
<dbReference type="SUPFAM" id="SSF158472">
    <property type="entry name" value="HAMP domain-like"/>
    <property type="match status" value="1"/>
</dbReference>
<evidence type="ECO:0000256" key="3">
    <source>
        <dbReference type="ARBA" id="ARBA00012438"/>
    </source>
</evidence>
<evidence type="ECO:0000313" key="15">
    <source>
        <dbReference type="Proteomes" id="UP001156140"/>
    </source>
</evidence>
<protein>
    <recommendedName>
        <fullName evidence="3">histidine kinase</fullName>
        <ecNumber evidence="3">2.7.13.3</ecNumber>
    </recommendedName>
</protein>
<keyword evidence="10 11" id="KW-0472">Membrane</keyword>
<organism evidence="14 15">
    <name type="scientific">Paradevosia shaoguanensis</name>
    <dbReference type="NCBI Taxonomy" id="1335043"/>
    <lineage>
        <taxon>Bacteria</taxon>
        <taxon>Pseudomonadati</taxon>
        <taxon>Pseudomonadota</taxon>
        <taxon>Alphaproteobacteria</taxon>
        <taxon>Hyphomicrobiales</taxon>
        <taxon>Devosiaceae</taxon>
        <taxon>Paradevosia</taxon>
    </lineage>
</organism>
<dbReference type="SMART" id="SM00388">
    <property type="entry name" value="HisKA"/>
    <property type="match status" value="1"/>
</dbReference>
<comment type="catalytic activity">
    <reaction evidence="1">
        <text>ATP + protein L-histidine = ADP + protein N-phospho-L-histidine.</text>
        <dbReference type="EC" id="2.7.13.3"/>
    </reaction>
</comment>
<evidence type="ECO:0000256" key="1">
    <source>
        <dbReference type="ARBA" id="ARBA00000085"/>
    </source>
</evidence>
<proteinExistence type="predicted"/>
<comment type="subcellular location">
    <subcellularLocation>
        <location evidence="2">Membrane</location>
    </subcellularLocation>
</comment>
<evidence type="ECO:0000256" key="8">
    <source>
        <dbReference type="ARBA" id="ARBA00022989"/>
    </source>
</evidence>
<evidence type="ECO:0000256" key="6">
    <source>
        <dbReference type="ARBA" id="ARBA00022692"/>
    </source>
</evidence>
<evidence type="ECO:0000256" key="5">
    <source>
        <dbReference type="ARBA" id="ARBA00022679"/>
    </source>
</evidence>
<keyword evidence="8 11" id="KW-1133">Transmembrane helix</keyword>
<reference evidence="14" key="1">
    <citation type="submission" date="2022-03" db="EMBL/GenBank/DDBJ databases">
        <title>The complete genome sequence of a Methyloterrigena soli.</title>
        <authorList>
            <person name="Zi Z."/>
        </authorList>
    </citation>
    <scope>NUCLEOTIDE SEQUENCE</scope>
    <source>
        <strain evidence="14">M48</strain>
    </source>
</reference>
<dbReference type="CDD" id="cd06225">
    <property type="entry name" value="HAMP"/>
    <property type="match status" value="1"/>
</dbReference>
<evidence type="ECO:0000256" key="9">
    <source>
        <dbReference type="ARBA" id="ARBA00023012"/>
    </source>
</evidence>
<dbReference type="Pfam" id="PF00672">
    <property type="entry name" value="HAMP"/>
    <property type="match status" value="1"/>
</dbReference>
<keyword evidence="9" id="KW-0902">Two-component regulatory system</keyword>
<dbReference type="InterPro" id="IPR036097">
    <property type="entry name" value="HisK_dim/P_sf"/>
</dbReference>
<keyword evidence="5" id="KW-0808">Transferase</keyword>
<dbReference type="EMBL" id="JALAZD010000001">
    <property type="protein sequence ID" value="MCI0126159.1"/>
    <property type="molecule type" value="Genomic_DNA"/>
</dbReference>
<dbReference type="Proteomes" id="UP001156140">
    <property type="component" value="Unassembled WGS sequence"/>
</dbReference>
<dbReference type="PROSITE" id="PS50109">
    <property type="entry name" value="HIS_KIN"/>
    <property type="match status" value="1"/>
</dbReference>
<evidence type="ECO:0000259" key="12">
    <source>
        <dbReference type="PROSITE" id="PS50109"/>
    </source>
</evidence>
<feature type="domain" description="Histidine kinase" evidence="12">
    <location>
        <begin position="238"/>
        <end position="452"/>
    </location>
</feature>
<keyword evidence="7 14" id="KW-0418">Kinase</keyword>
<accession>A0AA41QLS1</accession>
<dbReference type="AlphaFoldDB" id="A0AA41QLS1"/>
<dbReference type="SUPFAM" id="SSF47384">
    <property type="entry name" value="Homodimeric domain of signal transducing histidine kinase"/>
    <property type="match status" value="1"/>
</dbReference>
<evidence type="ECO:0000259" key="13">
    <source>
        <dbReference type="PROSITE" id="PS50885"/>
    </source>
</evidence>
<dbReference type="InterPro" id="IPR003661">
    <property type="entry name" value="HisK_dim/P_dom"/>
</dbReference>
<dbReference type="InterPro" id="IPR036890">
    <property type="entry name" value="HATPase_C_sf"/>
</dbReference>
<dbReference type="InterPro" id="IPR003660">
    <property type="entry name" value="HAMP_dom"/>
</dbReference>
<keyword evidence="4" id="KW-0597">Phosphoprotein</keyword>
<dbReference type="Gene3D" id="3.30.565.10">
    <property type="entry name" value="Histidine kinase-like ATPase, C-terminal domain"/>
    <property type="match status" value="1"/>
</dbReference>
<feature type="transmembrane region" description="Helical" evidence="11">
    <location>
        <begin position="148"/>
        <end position="173"/>
    </location>
</feature>
<dbReference type="PANTHER" id="PTHR45436">
    <property type="entry name" value="SENSOR HISTIDINE KINASE YKOH"/>
    <property type="match status" value="1"/>
</dbReference>
<dbReference type="InterPro" id="IPR005467">
    <property type="entry name" value="His_kinase_dom"/>
</dbReference>
<dbReference type="GO" id="GO:0000155">
    <property type="term" value="F:phosphorelay sensor kinase activity"/>
    <property type="evidence" value="ECO:0007669"/>
    <property type="project" value="InterPro"/>
</dbReference>
<name>A0AA41QLS1_9HYPH</name>
<comment type="caution">
    <text evidence="14">The sequence shown here is derived from an EMBL/GenBank/DDBJ whole genome shotgun (WGS) entry which is preliminary data.</text>
</comment>
<evidence type="ECO:0000313" key="14">
    <source>
        <dbReference type="EMBL" id="MCI0126159.1"/>
    </source>
</evidence>
<keyword evidence="6 11" id="KW-0812">Transmembrane</keyword>
<evidence type="ECO:0000256" key="4">
    <source>
        <dbReference type="ARBA" id="ARBA00022553"/>
    </source>
</evidence>
<dbReference type="EC" id="2.7.13.3" evidence="3"/>
<dbReference type="Gene3D" id="6.10.340.10">
    <property type="match status" value="1"/>
</dbReference>
<sequence length="452" mass="48445">MHKSVLRSTPFRLTLALGLAFLLALALAGMVAFSLINDALYARLDRDIMDTYSVIEQSFVGDDLTDLADLVTSHTRASVGMNEVFRLEAPDGSQIAGNLPILPASEGWATVAAPEIGLAARSDTYRIFSGPIGQYRLAVGVSLTETNAIGWIVLTSLAWTMGALVLVLLLVGLATAIRGQRRLDSVAETLERVSRGQLDARIPLSTRNDDIDALAADVNGALDRLAALVEGMRQVSVDIAHELKTPLNRLSISLDNARDASDGQPEVLALLDEARHEVHQVNSIFEAMLRIAQIESGARRARFAPVDLGTIAERVTEAYEPVANERSQTLELALSPSAVIVPGDKDLLTQAVANLVENAIRHCPEGSAIRLAVADADGSPRIVVSDDGPGIPDGDKLRVFDRLYRVEKSRTTPGNGLGLSLVKAVADLHGATVTLADNQPGLRIQMAFVHRE</sequence>
<feature type="domain" description="HAMP" evidence="13">
    <location>
        <begin position="177"/>
        <end position="230"/>
    </location>
</feature>
<evidence type="ECO:0000256" key="7">
    <source>
        <dbReference type="ARBA" id="ARBA00022777"/>
    </source>
</evidence>
<evidence type="ECO:0000256" key="2">
    <source>
        <dbReference type="ARBA" id="ARBA00004370"/>
    </source>
</evidence>
<dbReference type="PANTHER" id="PTHR45436:SF8">
    <property type="entry name" value="HISTIDINE KINASE"/>
    <property type="match status" value="1"/>
</dbReference>
<dbReference type="SMART" id="SM00304">
    <property type="entry name" value="HAMP"/>
    <property type="match status" value="1"/>
</dbReference>
<gene>
    <name evidence="14" type="ORF">ML536_04905</name>
</gene>
<dbReference type="RefSeq" id="WP_281735146.1">
    <property type="nucleotide sequence ID" value="NZ_JAKETQ010000001.1"/>
</dbReference>
<dbReference type="PRINTS" id="PR00344">
    <property type="entry name" value="BCTRLSENSOR"/>
</dbReference>
<dbReference type="Gene3D" id="1.10.287.130">
    <property type="match status" value="1"/>
</dbReference>
<dbReference type="SMART" id="SM00387">
    <property type="entry name" value="HATPase_c"/>
    <property type="match status" value="1"/>
</dbReference>
<evidence type="ECO:0000256" key="10">
    <source>
        <dbReference type="ARBA" id="ARBA00023136"/>
    </source>
</evidence>
<evidence type="ECO:0000256" key="11">
    <source>
        <dbReference type="SAM" id="Phobius"/>
    </source>
</evidence>
<dbReference type="PROSITE" id="PS50885">
    <property type="entry name" value="HAMP"/>
    <property type="match status" value="1"/>
</dbReference>
<dbReference type="Pfam" id="PF02518">
    <property type="entry name" value="HATPase_c"/>
    <property type="match status" value="1"/>
</dbReference>
<dbReference type="SUPFAM" id="SSF55874">
    <property type="entry name" value="ATPase domain of HSP90 chaperone/DNA topoisomerase II/histidine kinase"/>
    <property type="match status" value="1"/>
</dbReference>
<dbReference type="InterPro" id="IPR003594">
    <property type="entry name" value="HATPase_dom"/>
</dbReference>
<keyword evidence="15" id="KW-1185">Reference proteome</keyword>
<dbReference type="CDD" id="cd00082">
    <property type="entry name" value="HisKA"/>
    <property type="match status" value="1"/>
</dbReference>
<dbReference type="GO" id="GO:0005886">
    <property type="term" value="C:plasma membrane"/>
    <property type="evidence" value="ECO:0007669"/>
    <property type="project" value="TreeGrafter"/>
</dbReference>
<dbReference type="InterPro" id="IPR004358">
    <property type="entry name" value="Sig_transdc_His_kin-like_C"/>
</dbReference>
<dbReference type="Pfam" id="PF00512">
    <property type="entry name" value="HisKA"/>
    <property type="match status" value="1"/>
</dbReference>